<sequence length="76" mass="8574">MGDIQYKKAKLKVAIIENDLKTTLDIAKELGLSMRYICNLAEVNVGNVCSYLGGRLPMRDENKTKIYNVIKEVLNV</sequence>
<keyword evidence="1" id="KW-0614">Plasmid</keyword>
<reference evidence="1 2" key="1">
    <citation type="submission" date="2014-04" db="EMBL/GenBank/DDBJ databases">
        <authorList>
            <person name="Hornung B.V."/>
        </authorList>
    </citation>
    <scope>NUCLEOTIDE SEQUENCE [LARGE SCALE GENOMIC DNA]</scope>
    <source>
        <strain evidence="1 2">CRIB</strain>
        <plasmid evidence="2">Plasmid1</plasmid>
    </source>
</reference>
<dbReference type="KEGG" id="ril:CRIB_2527"/>
<proteinExistence type="predicted"/>
<accession>A0A1V1I4L8</accession>
<name>A0A1V1I4L8_9FIRM</name>
<keyword evidence="2" id="KW-1185">Reference proteome</keyword>
<dbReference type="EMBL" id="LN555524">
    <property type="protein sequence ID" value="CED95117.1"/>
    <property type="molecule type" value="Genomic_DNA"/>
</dbReference>
<dbReference type="AlphaFoldDB" id="A0A1V1I4L8"/>
<dbReference type="Proteomes" id="UP000245622">
    <property type="component" value="Chromosome 1"/>
</dbReference>
<dbReference type="RefSeq" id="WP_180703732.1">
    <property type="nucleotide sequence ID" value="NZ_LN555524.1"/>
</dbReference>
<evidence type="ECO:0000313" key="1">
    <source>
        <dbReference type="EMBL" id="CED95117.1"/>
    </source>
</evidence>
<gene>
    <name evidence="1" type="ORF">CRIB_2527</name>
</gene>
<evidence type="ECO:0000313" key="2">
    <source>
        <dbReference type="Proteomes" id="UP000245622"/>
    </source>
</evidence>
<geneLocation type="plasmid" evidence="2">
    <name>Plasmid1</name>
</geneLocation>
<organism evidence="1 2">
    <name type="scientific">Romboutsia ilealis</name>
    <dbReference type="NCBI Taxonomy" id="1115758"/>
    <lineage>
        <taxon>Bacteria</taxon>
        <taxon>Bacillati</taxon>
        <taxon>Bacillota</taxon>
        <taxon>Clostridia</taxon>
        <taxon>Peptostreptococcales</taxon>
        <taxon>Peptostreptococcaceae</taxon>
        <taxon>Romboutsia</taxon>
    </lineage>
</organism>
<protein>
    <submittedName>
        <fullName evidence="1">Uncharacterized protein</fullName>
    </submittedName>
</protein>
<dbReference type="GeneID" id="82206659"/>